<dbReference type="SUPFAM" id="SSF53328">
    <property type="entry name" value="Formyltransferase"/>
    <property type="match status" value="1"/>
</dbReference>
<comment type="similarity">
    <text evidence="1 5">Belongs to the Fmt family.</text>
</comment>
<dbReference type="Gene3D" id="3.40.50.12230">
    <property type="match status" value="1"/>
</dbReference>
<dbReference type="Proteomes" id="UP000786662">
    <property type="component" value="Unassembled WGS sequence"/>
</dbReference>
<dbReference type="InterPro" id="IPR036477">
    <property type="entry name" value="Formyl_transf_N_sf"/>
</dbReference>
<dbReference type="CDD" id="cd08646">
    <property type="entry name" value="FMT_core_Met-tRNA-FMT_N"/>
    <property type="match status" value="1"/>
</dbReference>
<evidence type="ECO:0000256" key="1">
    <source>
        <dbReference type="ARBA" id="ARBA00010699"/>
    </source>
</evidence>
<dbReference type="PANTHER" id="PTHR11138">
    <property type="entry name" value="METHIONYL-TRNA FORMYLTRANSFERASE"/>
    <property type="match status" value="1"/>
</dbReference>
<dbReference type="InterPro" id="IPR005794">
    <property type="entry name" value="Fmt"/>
</dbReference>
<dbReference type="CDD" id="cd08704">
    <property type="entry name" value="Met_tRNA_FMT_C"/>
    <property type="match status" value="1"/>
</dbReference>
<evidence type="ECO:0000256" key="5">
    <source>
        <dbReference type="HAMAP-Rule" id="MF_00182"/>
    </source>
</evidence>
<gene>
    <name evidence="5" type="primary">fmt</name>
    <name evidence="8" type="ORF">HYT38_00980</name>
</gene>
<dbReference type="Pfam" id="PF02911">
    <property type="entry name" value="Formyl_trans_C"/>
    <property type="match status" value="1"/>
</dbReference>
<dbReference type="InterPro" id="IPR005793">
    <property type="entry name" value="Formyl_trans_C"/>
</dbReference>
<dbReference type="EMBL" id="JACOYY010000031">
    <property type="protein sequence ID" value="MBI2052238.1"/>
    <property type="molecule type" value="Genomic_DNA"/>
</dbReference>
<dbReference type="GO" id="GO:0004479">
    <property type="term" value="F:methionyl-tRNA formyltransferase activity"/>
    <property type="evidence" value="ECO:0007669"/>
    <property type="project" value="UniProtKB-UniRule"/>
</dbReference>
<feature type="domain" description="Formyl transferase N-terminal" evidence="6">
    <location>
        <begin position="1"/>
        <end position="177"/>
    </location>
</feature>
<evidence type="ECO:0000256" key="4">
    <source>
        <dbReference type="ARBA" id="ARBA00022917"/>
    </source>
</evidence>
<comment type="catalytic activity">
    <reaction evidence="5">
        <text>L-methionyl-tRNA(fMet) + (6R)-10-formyltetrahydrofolate = N-formyl-L-methionyl-tRNA(fMet) + (6S)-5,6,7,8-tetrahydrofolate + H(+)</text>
        <dbReference type="Rhea" id="RHEA:24380"/>
        <dbReference type="Rhea" id="RHEA-COMP:9952"/>
        <dbReference type="Rhea" id="RHEA-COMP:9953"/>
        <dbReference type="ChEBI" id="CHEBI:15378"/>
        <dbReference type="ChEBI" id="CHEBI:57453"/>
        <dbReference type="ChEBI" id="CHEBI:78530"/>
        <dbReference type="ChEBI" id="CHEBI:78844"/>
        <dbReference type="ChEBI" id="CHEBI:195366"/>
        <dbReference type="EC" id="2.1.2.9"/>
    </reaction>
</comment>
<name>A0A9D6DNS8_9BACT</name>
<proteinExistence type="inferred from homology"/>
<evidence type="ECO:0000313" key="9">
    <source>
        <dbReference type="Proteomes" id="UP000786662"/>
    </source>
</evidence>
<evidence type="ECO:0000259" key="6">
    <source>
        <dbReference type="Pfam" id="PF00551"/>
    </source>
</evidence>
<reference evidence="8" key="1">
    <citation type="submission" date="2020-07" db="EMBL/GenBank/DDBJ databases">
        <title>Huge and variable diversity of episymbiotic CPR bacteria and DPANN archaea in groundwater ecosystems.</title>
        <authorList>
            <person name="He C.Y."/>
            <person name="Keren R."/>
            <person name="Whittaker M."/>
            <person name="Farag I.F."/>
            <person name="Doudna J."/>
            <person name="Cate J.H.D."/>
            <person name="Banfield J.F."/>
        </authorList>
    </citation>
    <scope>NUCLEOTIDE SEQUENCE</scope>
    <source>
        <strain evidence="8">NC_groundwater_191_Ag_S-0.1um_45_8</strain>
    </source>
</reference>
<feature type="binding site" evidence="5">
    <location>
        <begin position="108"/>
        <end position="111"/>
    </location>
    <ligand>
        <name>(6S)-5,6,7,8-tetrahydrofolate</name>
        <dbReference type="ChEBI" id="CHEBI:57453"/>
    </ligand>
</feature>
<comment type="function">
    <text evidence="5">Attaches a formyl group to the free amino group of methionyl-tRNA(fMet). The formyl group appears to play a dual role in the initiator identity of N-formylmethionyl-tRNA by promoting its recognition by IF2 and preventing the misappropriation of this tRNA by the elongation apparatus.</text>
</comment>
<dbReference type="InterPro" id="IPR044135">
    <property type="entry name" value="Met-tRNA-FMT_C"/>
</dbReference>
<dbReference type="EC" id="2.1.2.9" evidence="2 5"/>
<keyword evidence="3 5" id="KW-0808">Transferase</keyword>
<comment type="caution">
    <text evidence="8">The sequence shown here is derived from an EMBL/GenBank/DDBJ whole genome shotgun (WGS) entry which is preliminary data.</text>
</comment>
<evidence type="ECO:0000313" key="8">
    <source>
        <dbReference type="EMBL" id="MBI2052238.1"/>
    </source>
</evidence>
<dbReference type="GO" id="GO:0005829">
    <property type="term" value="C:cytosol"/>
    <property type="evidence" value="ECO:0007669"/>
    <property type="project" value="TreeGrafter"/>
</dbReference>
<accession>A0A9D6DNS8</accession>
<keyword evidence="4 5" id="KW-0648">Protein biosynthesis</keyword>
<dbReference type="Pfam" id="PF00551">
    <property type="entry name" value="Formyl_trans_N"/>
    <property type="match status" value="1"/>
</dbReference>
<dbReference type="InterPro" id="IPR041711">
    <property type="entry name" value="Met-tRNA-FMT_N"/>
</dbReference>
<evidence type="ECO:0000256" key="3">
    <source>
        <dbReference type="ARBA" id="ARBA00022679"/>
    </source>
</evidence>
<dbReference type="InterPro" id="IPR011034">
    <property type="entry name" value="Formyl_transferase-like_C_sf"/>
</dbReference>
<dbReference type="HAMAP" id="MF_00182">
    <property type="entry name" value="Formyl_trans"/>
    <property type="match status" value="1"/>
</dbReference>
<protein>
    <recommendedName>
        <fullName evidence="2 5">Methionyl-tRNA formyltransferase</fullName>
        <ecNumber evidence="2 5">2.1.2.9</ecNumber>
    </recommendedName>
</protein>
<sequence length="315" mass="34908">MRIVFIGTSEFAAPILKSIKEKTDWEVVLVVSEPAKPAGKKKMFIPSPVALAAQELNLSLVTPESIKNAAAQITDLAADIMIIAAYGQILPAEIISIPKFKTVNVHPSLLPRLRGASPIQAALAKGLTETGVSLMLIDEKVDHGPVISQVAMAIKGEDTYLTLEPKLAELGAKIIIRDLPRYVSGELQPRPQDDSQATFTKLIKKETGQINWQKMSAEEVYNLWRAYLKWPGIYTFFKDRTGRSVRLKLIEIQKCAISDIAHKAGEVFIDASKNLYITCREGTVKITKLQPESSKILTIQEFLNGYVYLVGRTLY</sequence>
<dbReference type="SUPFAM" id="SSF50486">
    <property type="entry name" value="FMT C-terminal domain-like"/>
    <property type="match status" value="1"/>
</dbReference>
<evidence type="ECO:0000259" key="7">
    <source>
        <dbReference type="Pfam" id="PF02911"/>
    </source>
</evidence>
<dbReference type="AlphaFoldDB" id="A0A9D6DNS8"/>
<dbReference type="NCBIfam" id="TIGR00460">
    <property type="entry name" value="fmt"/>
    <property type="match status" value="1"/>
</dbReference>
<evidence type="ECO:0000256" key="2">
    <source>
        <dbReference type="ARBA" id="ARBA00012261"/>
    </source>
</evidence>
<dbReference type="InterPro" id="IPR002376">
    <property type="entry name" value="Formyl_transf_N"/>
</dbReference>
<dbReference type="PANTHER" id="PTHR11138:SF5">
    <property type="entry name" value="METHIONYL-TRNA FORMYLTRANSFERASE, MITOCHONDRIAL"/>
    <property type="match status" value="1"/>
</dbReference>
<organism evidence="8 9">
    <name type="scientific">Candidatus Sungiibacteriota bacterium</name>
    <dbReference type="NCBI Taxonomy" id="2750080"/>
    <lineage>
        <taxon>Bacteria</taxon>
        <taxon>Candidatus Sungiibacteriota</taxon>
    </lineage>
</organism>
<feature type="domain" description="Formyl transferase C-terminal" evidence="7">
    <location>
        <begin position="203"/>
        <end position="306"/>
    </location>
</feature>